<dbReference type="EMBL" id="BMYJ01000002">
    <property type="protein sequence ID" value="GHC48631.1"/>
    <property type="molecule type" value="Genomic_DNA"/>
</dbReference>
<evidence type="ECO:0000313" key="3">
    <source>
        <dbReference type="Proteomes" id="UP000638981"/>
    </source>
</evidence>
<reference evidence="2" key="2">
    <citation type="submission" date="2020-09" db="EMBL/GenBank/DDBJ databases">
        <authorList>
            <person name="Sun Q."/>
            <person name="Kim S."/>
        </authorList>
    </citation>
    <scope>NUCLEOTIDE SEQUENCE</scope>
    <source>
        <strain evidence="2">KCTC 23310</strain>
    </source>
</reference>
<comment type="caution">
    <text evidence="2">The sequence shown here is derived from an EMBL/GenBank/DDBJ whole genome shotgun (WGS) entry which is preliminary data.</text>
</comment>
<keyword evidence="3" id="KW-1185">Reference proteome</keyword>
<dbReference type="Gene3D" id="2.60.120.380">
    <property type="match status" value="1"/>
</dbReference>
<sequence length="129" mass="13796">MKILSLSLMLALAAPAFADDVKRHVVHFAAGTSGTTVHGHLKGYESVQYVLGVTAGQKMDVQLDSKNTSLYFNITGPGASAAMYNSSIDGNGTSVTIPSSGNYVVDVYLMRNAARRDETAKYTLTLYVE</sequence>
<gene>
    <name evidence="2" type="ORF">GCM10007315_08320</name>
</gene>
<organism evidence="2 3">
    <name type="scientific">Neogemmobacter tilapiae</name>
    <dbReference type="NCBI Taxonomy" id="875041"/>
    <lineage>
        <taxon>Bacteria</taxon>
        <taxon>Pseudomonadati</taxon>
        <taxon>Pseudomonadota</taxon>
        <taxon>Alphaproteobacteria</taxon>
        <taxon>Rhodobacterales</taxon>
        <taxon>Paracoccaceae</taxon>
        <taxon>Neogemmobacter</taxon>
    </lineage>
</organism>
<dbReference type="RefSeq" id="WP_189410361.1">
    <property type="nucleotide sequence ID" value="NZ_BMYJ01000002.1"/>
</dbReference>
<name>A0A918THX3_9RHOB</name>
<evidence type="ECO:0000313" key="2">
    <source>
        <dbReference type="EMBL" id="GHC48631.1"/>
    </source>
</evidence>
<reference evidence="2" key="1">
    <citation type="journal article" date="2014" name="Int. J. Syst. Evol. Microbiol.">
        <title>Complete genome sequence of Corynebacterium casei LMG S-19264T (=DSM 44701T), isolated from a smear-ripened cheese.</title>
        <authorList>
            <consortium name="US DOE Joint Genome Institute (JGI-PGF)"/>
            <person name="Walter F."/>
            <person name="Albersmeier A."/>
            <person name="Kalinowski J."/>
            <person name="Ruckert C."/>
        </authorList>
    </citation>
    <scope>NUCLEOTIDE SEQUENCE</scope>
    <source>
        <strain evidence="2">KCTC 23310</strain>
    </source>
</reference>
<evidence type="ECO:0000256" key="1">
    <source>
        <dbReference type="SAM" id="SignalP"/>
    </source>
</evidence>
<feature type="chain" id="PRO_5037816366" evidence="1">
    <location>
        <begin position="19"/>
        <end position="129"/>
    </location>
</feature>
<dbReference type="AlphaFoldDB" id="A0A918THX3"/>
<protein>
    <submittedName>
        <fullName evidence="2">DNA breaking-rejoining protein</fullName>
    </submittedName>
</protein>
<accession>A0A918THX3</accession>
<feature type="signal peptide" evidence="1">
    <location>
        <begin position="1"/>
        <end position="18"/>
    </location>
</feature>
<keyword evidence="1" id="KW-0732">Signal</keyword>
<dbReference type="Proteomes" id="UP000638981">
    <property type="component" value="Unassembled WGS sequence"/>
</dbReference>
<proteinExistence type="predicted"/>